<organism evidence="3 4">
    <name type="scientific">Nonomuraea mesophila</name>
    <dbReference type="NCBI Taxonomy" id="2530382"/>
    <lineage>
        <taxon>Bacteria</taxon>
        <taxon>Bacillati</taxon>
        <taxon>Actinomycetota</taxon>
        <taxon>Actinomycetes</taxon>
        <taxon>Streptosporangiales</taxon>
        <taxon>Streptosporangiaceae</taxon>
        <taxon>Nonomuraea</taxon>
    </lineage>
</organism>
<keyword evidence="4" id="KW-1185">Reference proteome</keyword>
<keyword evidence="1" id="KW-0067">ATP-binding</keyword>
<reference evidence="3 4" key="1">
    <citation type="submission" date="2019-03" db="EMBL/GenBank/DDBJ databases">
        <title>Draft genome sequences of novel Actinobacteria.</title>
        <authorList>
            <person name="Sahin N."/>
            <person name="Ay H."/>
            <person name="Saygin H."/>
        </authorList>
    </citation>
    <scope>NUCLEOTIDE SEQUENCE [LARGE SCALE GENOMIC DNA]</scope>
    <source>
        <strain evidence="3 4">6K102</strain>
    </source>
</reference>
<proteinExistence type="predicted"/>
<comment type="caution">
    <text evidence="3">The sequence shown here is derived from an EMBL/GenBank/DDBJ whole genome shotgun (WGS) entry which is preliminary data.</text>
</comment>
<evidence type="ECO:0000256" key="1">
    <source>
        <dbReference type="PROSITE-ProRule" id="PRU00409"/>
    </source>
</evidence>
<keyword evidence="1" id="KW-0547">Nucleotide-binding</keyword>
<evidence type="ECO:0000313" key="3">
    <source>
        <dbReference type="EMBL" id="TDE24967.1"/>
    </source>
</evidence>
<dbReference type="EMBL" id="SMLD01000255">
    <property type="protein sequence ID" value="TDE24967.1"/>
    <property type="molecule type" value="Genomic_DNA"/>
</dbReference>
<protein>
    <recommendedName>
        <fullName evidence="2">ATP-grasp domain-containing protein</fullName>
    </recommendedName>
</protein>
<dbReference type="Proteomes" id="UP000295136">
    <property type="component" value="Unassembled WGS sequence"/>
</dbReference>
<feature type="domain" description="ATP-grasp" evidence="2">
    <location>
        <begin position="245"/>
        <end position="302"/>
    </location>
</feature>
<accession>A0A4R5E567</accession>
<dbReference type="InterPro" id="IPR011761">
    <property type="entry name" value="ATP-grasp"/>
</dbReference>
<dbReference type="GO" id="GO:0005524">
    <property type="term" value="F:ATP binding"/>
    <property type="evidence" value="ECO:0007669"/>
    <property type="project" value="UniProtKB-UniRule"/>
</dbReference>
<dbReference type="Gene3D" id="3.30.470.20">
    <property type="entry name" value="ATP-grasp fold, B domain"/>
    <property type="match status" value="1"/>
</dbReference>
<sequence>MRALIVETGFSRGALAAVRSLAAAGWQVGVGHPKAAGLGSSSRFCRWRHRVPAAHESHDAFIAAVGAAVRRHGYDVVFGAGEAEVLALSMDRDEVPAVVPYAAHRHVVRAIDKQELCDVAESVGLRTAATLDPGVLAAEHRPVVVKARLHARPEHPGAPPRIDTLVVHGGDAARRRADEVRELGGEPRVEEFHEGRLMAYSAVAAPGGRVVAECMQVASRIWPPQAGASCRAETVRVDAGISGPAGRLLASLGWFGLAQLQFVVPEDGTPRLIDLNGRFYGSMALATAAGANLPAAWAGLATGRDVPYARARPGVRYQWLEGDLRRAVVERRCGLVADLIGTVRLAGGAAHSTLSLHDPVPALTGAFRRVLR</sequence>
<evidence type="ECO:0000313" key="4">
    <source>
        <dbReference type="Proteomes" id="UP000295136"/>
    </source>
</evidence>
<dbReference type="SUPFAM" id="SSF56059">
    <property type="entry name" value="Glutathione synthetase ATP-binding domain-like"/>
    <property type="match status" value="1"/>
</dbReference>
<dbReference type="AlphaFoldDB" id="A0A4R5E567"/>
<dbReference type="Pfam" id="PF15632">
    <property type="entry name" value="ATPgrasp_Ter"/>
    <property type="match status" value="1"/>
</dbReference>
<name>A0A4R5E567_9ACTN</name>
<dbReference type="RefSeq" id="WP_132641126.1">
    <property type="nucleotide sequence ID" value="NZ_SMLD01000255.1"/>
</dbReference>
<dbReference type="GO" id="GO:0046872">
    <property type="term" value="F:metal ion binding"/>
    <property type="evidence" value="ECO:0007669"/>
    <property type="project" value="InterPro"/>
</dbReference>
<dbReference type="PROSITE" id="PS50975">
    <property type="entry name" value="ATP_GRASP"/>
    <property type="match status" value="1"/>
</dbReference>
<gene>
    <name evidence="3" type="ORF">E1295_45265</name>
</gene>
<evidence type="ECO:0000259" key="2">
    <source>
        <dbReference type="PROSITE" id="PS50975"/>
    </source>
</evidence>